<name>A0A512C0P2_9HYPH</name>
<reference evidence="2 3" key="1">
    <citation type="submission" date="2019-07" db="EMBL/GenBank/DDBJ databases">
        <title>Whole genome shotgun sequence of Microvirga aerophila NBRC 106136.</title>
        <authorList>
            <person name="Hosoyama A."/>
            <person name="Uohara A."/>
            <person name="Ohji S."/>
            <person name="Ichikawa N."/>
        </authorList>
    </citation>
    <scope>NUCLEOTIDE SEQUENCE [LARGE SCALE GENOMIC DNA]</scope>
    <source>
        <strain evidence="2 3">NBRC 106136</strain>
    </source>
</reference>
<sequence length="583" mass="64948">MTTHSTSDPGPHIKVREHGLYIKENGRSRRLCDRIVPYVEIENEVLGKHQIEFRFTTAHGKRTVTLDRADAAKPGKLADALLNASYDLPLGPDQRVVLQWLTSTKPRRFIRVVRSTGWRSNFSVFVTPTSVIGKHRLPTRLADPKAPHLAKCKQGGTFAGWQTEVAGPAGALSSRFILMISAAFAAPLVPIMRQLSQGLHLYGDPGTAKTTAFIVAGSTYGMSAEKDVIKLGSTEIGLEDLAVGHNAVLMMLDELGVLEGGLKELAEQLRRLAYKLPSGSGKRKSQVYMRQHNLQHPDWDTLFATGGEYALDELMARAGRKRSAGETSRFVDMPGARKDSLGLIDYLPKEIDGPPKKWAADQIGALKKACERHHGHAFPAFVEGVIAHRKVIRARLEELMAQFRRTAKIEHVSGADKRRADLFALIYAAGQLAVEWKIVPWTPKQVGRAIRRCYQDACEPQPSPLLEEGLQIVRERLASSVVIDLRHRKPTSLEEVEAADGVIRTWRDGPVEACVKSERFREWFKSPAQQQLVVAHLAQAKALNINEERGLPTRQCRLPLLKEKPSCYVLWMDAFEKQMTSVV</sequence>
<dbReference type="OrthoDB" id="9811157at2"/>
<evidence type="ECO:0000313" key="3">
    <source>
        <dbReference type="Proteomes" id="UP000321085"/>
    </source>
</evidence>
<feature type="domain" description="DUF927" evidence="1">
    <location>
        <begin position="57"/>
        <end position="286"/>
    </location>
</feature>
<accession>A0A512C0P2</accession>
<dbReference type="RefSeq" id="WP_114188804.1">
    <property type="nucleotide sequence ID" value="NZ_BJYU01000125.1"/>
</dbReference>
<dbReference type="AlphaFoldDB" id="A0A512C0P2"/>
<dbReference type="EMBL" id="BJYU01000125">
    <property type="protein sequence ID" value="GEO17781.1"/>
    <property type="molecule type" value="Genomic_DNA"/>
</dbReference>
<dbReference type="Proteomes" id="UP000321085">
    <property type="component" value="Unassembled WGS sequence"/>
</dbReference>
<evidence type="ECO:0000313" key="2">
    <source>
        <dbReference type="EMBL" id="GEO17781.1"/>
    </source>
</evidence>
<protein>
    <recommendedName>
        <fullName evidence="1">DUF927 domain-containing protein</fullName>
    </recommendedName>
</protein>
<proteinExistence type="predicted"/>
<organism evidence="2 3">
    <name type="scientific">Microvirga aerophila</name>
    <dbReference type="NCBI Taxonomy" id="670291"/>
    <lineage>
        <taxon>Bacteria</taxon>
        <taxon>Pseudomonadati</taxon>
        <taxon>Pseudomonadota</taxon>
        <taxon>Alphaproteobacteria</taxon>
        <taxon>Hyphomicrobiales</taxon>
        <taxon>Methylobacteriaceae</taxon>
        <taxon>Microvirga</taxon>
    </lineage>
</organism>
<comment type="caution">
    <text evidence="2">The sequence shown here is derived from an EMBL/GenBank/DDBJ whole genome shotgun (WGS) entry which is preliminary data.</text>
</comment>
<dbReference type="InterPro" id="IPR009270">
    <property type="entry name" value="DUF927"/>
</dbReference>
<evidence type="ECO:0000259" key="1">
    <source>
        <dbReference type="Pfam" id="PF06048"/>
    </source>
</evidence>
<gene>
    <name evidence="2" type="ORF">MAE02_54770</name>
</gene>
<keyword evidence="3" id="KW-1185">Reference proteome</keyword>
<dbReference type="Pfam" id="PF06048">
    <property type="entry name" value="DUF927"/>
    <property type="match status" value="1"/>
</dbReference>